<keyword evidence="6" id="KW-0239">DNA-directed DNA polymerase</keyword>
<comment type="similarity">
    <text evidence="7">Belongs to the DNA polymerase HolA subunit family.</text>
</comment>
<proteinExistence type="inferred from homology"/>
<accession>A0A3G1KSH9</accession>
<dbReference type="PANTHER" id="PTHR34388">
    <property type="entry name" value="DNA POLYMERASE III SUBUNIT DELTA"/>
    <property type="match status" value="1"/>
</dbReference>
<dbReference type="GO" id="GO:0003887">
    <property type="term" value="F:DNA-directed DNA polymerase activity"/>
    <property type="evidence" value="ECO:0007669"/>
    <property type="project" value="UniProtKB-KW"/>
</dbReference>
<evidence type="ECO:0000256" key="7">
    <source>
        <dbReference type="ARBA" id="ARBA00034754"/>
    </source>
</evidence>
<comment type="catalytic activity">
    <reaction evidence="8">
        <text>DNA(n) + a 2'-deoxyribonucleoside 5'-triphosphate = DNA(n+1) + diphosphate</text>
        <dbReference type="Rhea" id="RHEA:22508"/>
        <dbReference type="Rhea" id="RHEA-COMP:17339"/>
        <dbReference type="Rhea" id="RHEA-COMP:17340"/>
        <dbReference type="ChEBI" id="CHEBI:33019"/>
        <dbReference type="ChEBI" id="CHEBI:61560"/>
        <dbReference type="ChEBI" id="CHEBI:173112"/>
        <dbReference type="EC" id="2.7.7.7"/>
    </reaction>
</comment>
<name>A0A3G1KSH9_FORW1</name>
<evidence type="ECO:0000259" key="9">
    <source>
        <dbReference type="Pfam" id="PF06144"/>
    </source>
</evidence>
<evidence type="ECO:0000256" key="2">
    <source>
        <dbReference type="ARBA" id="ARBA00017703"/>
    </source>
</evidence>
<dbReference type="EMBL" id="CP017634">
    <property type="protein sequence ID" value="ATW25364.1"/>
    <property type="molecule type" value="Genomic_DNA"/>
</dbReference>
<dbReference type="InterPro" id="IPR027417">
    <property type="entry name" value="P-loop_NTPase"/>
</dbReference>
<reference evidence="11 12" key="1">
    <citation type="submission" date="2016-10" db="EMBL/GenBank/DDBJ databases">
        <title>Complete Genome Sequence of Peptococcaceae strain DCMF.</title>
        <authorList>
            <person name="Edwards R.J."/>
            <person name="Holland S.I."/>
            <person name="Deshpande N.P."/>
            <person name="Wong Y.K."/>
            <person name="Ertan H."/>
            <person name="Manefield M."/>
            <person name="Russell T.L."/>
            <person name="Lee M.J."/>
        </authorList>
    </citation>
    <scope>NUCLEOTIDE SEQUENCE [LARGE SCALE GENOMIC DNA]</scope>
    <source>
        <strain evidence="11 12">DCMF</strain>
    </source>
</reference>
<evidence type="ECO:0000256" key="4">
    <source>
        <dbReference type="ARBA" id="ARBA00022695"/>
    </source>
</evidence>
<keyword evidence="12" id="KW-1185">Reference proteome</keyword>
<keyword evidence="4" id="KW-0548">Nucleotidyltransferase</keyword>
<dbReference type="InterPro" id="IPR048466">
    <property type="entry name" value="DNA_pol3_delta-like_C"/>
</dbReference>
<feature type="domain" description="DNA polymerase III delta subunit-like C-terminal" evidence="10">
    <location>
        <begin position="220"/>
        <end position="338"/>
    </location>
</feature>
<dbReference type="KEGG" id="fwa:DCMF_11820"/>
<evidence type="ECO:0000256" key="3">
    <source>
        <dbReference type="ARBA" id="ARBA00022679"/>
    </source>
</evidence>
<dbReference type="SUPFAM" id="SSF52540">
    <property type="entry name" value="P-loop containing nucleoside triphosphate hydrolases"/>
    <property type="match status" value="1"/>
</dbReference>
<evidence type="ECO:0000313" key="12">
    <source>
        <dbReference type="Proteomes" id="UP000323521"/>
    </source>
</evidence>
<dbReference type="Gene3D" id="1.20.272.10">
    <property type="match status" value="1"/>
</dbReference>
<evidence type="ECO:0000256" key="6">
    <source>
        <dbReference type="ARBA" id="ARBA00022932"/>
    </source>
</evidence>
<dbReference type="Pfam" id="PF21694">
    <property type="entry name" value="DNA_pol3_delta_C"/>
    <property type="match status" value="1"/>
</dbReference>
<evidence type="ECO:0000313" key="11">
    <source>
        <dbReference type="EMBL" id="ATW25364.1"/>
    </source>
</evidence>
<dbReference type="NCBIfam" id="TIGR01128">
    <property type="entry name" value="holA"/>
    <property type="match status" value="1"/>
</dbReference>
<gene>
    <name evidence="11" type="ORF">DCMF_11820</name>
</gene>
<dbReference type="Gene3D" id="3.40.50.300">
    <property type="entry name" value="P-loop containing nucleotide triphosphate hydrolases"/>
    <property type="match status" value="1"/>
</dbReference>
<dbReference type="InterPro" id="IPR005790">
    <property type="entry name" value="DNA_polIII_delta"/>
</dbReference>
<dbReference type="EC" id="2.7.7.7" evidence="1"/>
<keyword evidence="5" id="KW-0235">DNA replication</keyword>
<dbReference type="Gene3D" id="1.10.8.60">
    <property type="match status" value="1"/>
</dbReference>
<dbReference type="Pfam" id="PF06144">
    <property type="entry name" value="DNA_pol3_delta"/>
    <property type="match status" value="1"/>
</dbReference>
<keyword evidence="3" id="KW-0808">Transferase</keyword>
<dbReference type="InterPro" id="IPR008921">
    <property type="entry name" value="DNA_pol3_clamp-load_cplx_C"/>
</dbReference>
<protein>
    <recommendedName>
        <fullName evidence="2">DNA polymerase III subunit delta</fullName>
        <ecNumber evidence="1">2.7.7.7</ecNumber>
    </recommendedName>
</protein>
<evidence type="ECO:0000256" key="5">
    <source>
        <dbReference type="ARBA" id="ARBA00022705"/>
    </source>
</evidence>
<dbReference type="SUPFAM" id="SSF48019">
    <property type="entry name" value="post-AAA+ oligomerization domain-like"/>
    <property type="match status" value="1"/>
</dbReference>
<feature type="domain" description="DNA polymerase III delta N-terminal" evidence="9">
    <location>
        <begin position="19"/>
        <end position="144"/>
    </location>
</feature>
<evidence type="ECO:0000256" key="1">
    <source>
        <dbReference type="ARBA" id="ARBA00012417"/>
    </source>
</evidence>
<dbReference type="GO" id="GO:0009360">
    <property type="term" value="C:DNA polymerase III complex"/>
    <property type="evidence" value="ECO:0007669"/>
    <property type="project" value="InterPro"/>
</dbReference>
<sequence length="342" mass="37654">MEQLPIFHDIKRGVLSLVYLFYGPETLLIKEALEKLTHFLVAEGIGDFNYEKLDGAVVSPAQVAASANVLPVFAEKRLVVVTGAPWFTTAKGGGEESKDQELDPLLTYLDNPSPSTCLVLVAGEKVDAKRKMVKLIKKVGQVMEFAPLKGQELNRWIEKRFQEKGKKALKPVLDYLAVAGGNNLSTLEHEIEKAALFVGPAGEVTLRDVMQTLGQSSTLSVFNLIDAMSRREASSAVFQLRELVRTGEPEMKVLSLLARQIRILLQIQVLSRKGLGEARMADELGLHPYVVKKGMQQSQNFYPDELVKGLAHLLDADVAIKTGKGEPLALLETAILKMCAKY</sequence>
<dbReference type="GO" id="GO:0003677">
    <property type="term" value="F:DNA binding"/>
    <property type="evidence" value="ECO:0007669"/>
    <property type="project" value="InterPro"/>
</dbReference>
<dbReference type="Proteomes" id="UP000323521">
    <property type="component" value="Chromosome"/>
</dbReference>
<dbReference type="GO" id="GO:0006261">
    <property type="term" value="P:DNA-templated DNA replication"/>
    <property type="evidence" value="ECO:0007669"/>
    <property type="project" value="TreeGrafter"/>
</dbReference>
<evidence type="ECO:0000256" key="8">
    <source>
        <dbReference type="ARBA" id="ARBA00049244"/>
    </source>
</evidence>
<dbReference type="RefSeq" id="WP_148134622.1">
    <property type="nucleotide sequence ID" value="NZ_CP017634.1"/>
</dbReference>
<dbReference type="PANTHER" id="PTHR34388:SF1">
    <property type="entry name" value="DNA POLYMERASE III SUBUNIT DELTA"/>
    <property type="match status" value="1"/>
</dbReference>
<dbReference type="OrthoDB" id="9775929at2"/>
<dbReference type="AlphaFoldDB" id="A0A3G1KSH9"/>
<evidence type="ECO:0000259" key="10">
    <source>
        <dbReference type="Pfam" id="PF21694"/>
    </source>
</evidence>
<organism evidence="11 12">
    <name type="scientific">Formimonas warabiya</name>
    <dbReference type="NCBI Taxonomy" id="1761012"/>
    <lineage>
        <taxon>Bacteria</taxon>
        <taxon>Bacillati</taxon>
        <taxon>Bacillota</taxon>
        <taxon>Clostridia</taxon>
        <taxon>Eubacteriales</taxon>
        <taxon>Peptococcaceae</taxon>
        <taxon>Candidatus Formimonas</taxon>
    </lineage>
</organism>
<dbReference type="InterPro" id="IPR010372">
    <property type="entry name" value="DNA_pol3_delta_N"/>
</dbReference>